<protein>
    <submittedName>
        <fullName evidence="2">Uncharacterized protein</fullName>
    </submittedName>
</protein>
<keyword evidence="3" id="KW-1185">Reference proteome</keyword>
<reference evidence="2 3" key="1">
    <citation type="submission" date="2019-04" db="EMBL/GenBank/DDBJ databases">
        <title>High contiguity whole genome sequence and gene annotation resource for two Venturia nashicola isolates.</title>
        <authorList>
            <person name="Prokchorchik M."/>
            <person name="Won K."/>
            <person name="Lee Y."/>
            <person name="Choi E.D."/>
            <person name="Segonzac C."/>
            <person name="Sohn K.H."/>
        </authorList>
    </citation>
    <scope>NUCLEOTIDE SEQUENCE [LARGE SCALE GENOMIC DNA]</scope>
    <source>
        <strain evidence="2 3">PRI2</strain>
    </source>
</reference>
<dbReference type="EMBL" id="SNSC02000010">
    <property type="protein sequence ID" value="TID20819.1"/>
    <property type="molecule type" value="Genomic_DNA"/>
</dbReference>
<feature type="region of interest" description="Disordered" evidence="1">
    <location>
        <begin position="28"/>
        <end position="54"/>
    </location>
</feature>
<sequence length="84" mass="9187">MTSPQTHLSSLPADDLVADLDHLTLETESDPDEFDNPIQIPQCTNPGTGRLRNGERITQPTFVPASPMVSHVLGDLVADVHIWD</sequence>
<dbReference type="Proteomes" id="UP000298493">
    <property type="component" value="Unassembled WGS sequence"/>
</dbReference>
<dbReference type="AlphaFoldDB" id="A0A4Z1P3A3"/>
<accession>A0A4Z1P3A3</accession>
<proteinExistence type="predicted"/>
<evidence type="ECO:0000313" key="3">
    <source>
        <dbReference type="Proteomes" id="UP000298493"/>
    </source>
</evidence>
<organism evidence="2 3">
    <name type="scientific">Venturia nashicola</name>
    <dbReference type="NCBI Taxonomy" id="86259"/>
    <lineage>
        <taxon>Eukaryota</taxon>
        <taxon>Fungi</taxon>
        <taxon>Dikarya</taxon>
        <taxon>Ascomycota</taxon>
        <taxon>Pezizomycotina</taxon>
        <taxon>Dothideomycetes</taxon>
        <taxon>Pleosporomycetidae</taxon>
        <taxon>Venturiales</taxon>
        <taxon>Venturiaceae</taxon>
        <taxon>Venturia</taxon>
    </lineage>
</organism>
<gene>
    <name evidence="2" type="ORF">E6O75_ATG05584</name>
</gene>
<evidence type="ECO:0000256" key="1">
    <source>
        <dbReference type="SAM" id="MobiDB-lite"/>
    </source>
</evidence>
<name>A0A4Z1P3A3_9PEZI</name>
<evidence type="ECO:0000313" key="2">
    <source>
        <dbReference type="EMBL" id="TID20819.1"/>
    </source>
</evidence>
<comment type="caution">
    <text evidence="2">The sequence shown here is derived from an EMBL/GenBank/DDBJ whole genome shotgun (WGS) entry which is preliminary data.</text>
</comment>